<feature type="transmembrane region" description="Helical" evidence="7">
    <location>
        <begin position="360"/>
        <end position="382"/>
    </location>
</feature>
<dbReference type="GO" id="GO:0022857">
    <property type="term" value="F:transmembrane transporter activity"/>
    <property type="evidence" value="ECO:0007669"/>
    <property type="project" value="InterPro"/>
</dbReference>
<keyword evidence="3" id="KW-0813">Transport</keyword>
<feature type="transmembrane region" description="Helical" evidence="7">
    <location>
        <begin position="334"/>
        <end position="354"/>
    </location>
</feature>
<evidence type="ECO:0000256" key="2">
    <source>
        <dbReference type="ARBA" id="ARBA00010992"/>
    </source>
</evidence>
<dbReference type="Pfam" id="PF07690">
    <property type="entry name" value="MFS_1"/>
    <property type="match status" value="1"/>
</dbReference>
<comment type="subcellular location">
    <subcellularLocation>
        <location evidence="1">Membrane</location>
        <topology evidence="1">Multi-pass membrane protein</topology>
    </subcellularLocation>
</comment>
<keyword evidence="4 7" id="KW-0812">Transmembrane</keyword>
<dbReference type="SUPFAM" id="SSF103473">
    <property type="entry name" value="MFS general substrate transporter"/>
    <property type="match status" value="1"/>
</dbReference>
<feature type="transmembrane region" description="Helical" evidence="7">
    <location>
        <begin position="306"/>
        <end position="327"/>
    </location>
</feature>
<protein>
    <submittedName>
        <fullName evidence="9">Major facilitator superfamily MFS_1</fullName>
    </submittedName>
</protein>
<dbReference type="InterPro" id="IPR005829">
    <property type="entry name" value="Sugar_transporter_CS"/>
</dbReference>
<dbReference type="Proteomes" id="UP000028411">
    <property type="component" value="Unassembled WGS sequence"/>
</dbReference>
<evidence type="ECO:0000313" key="10">
    <source>
        <dbReference type="Proteomes" id="UP000028411"/>
    </source>
</evidence>
<organism evidence="9 10">
    <name type="scientific">Sphingobium chlorophenolicum</name>
    <dbReference type="NCBI Taxonomy" id="46429"/>
    <lineage>
        <taxon>Bacteria</taxon>
        <taxon>Pseudomonadati</taxon>
        <taxon>Pseudomonadota</taxon>
        <taxon>Alphaproteobacteria</taxon>
        <taxon>Sphingomonadales</taxon>
        <taxon>Sphingomonadaceae</taxon>
        <taxon>Sphingobium</taxon>
    </lineage>
</organism>
<comment type="similarity">
    <text evidence="2">Belongs to the major facilitator superfamily. Sugar transporter (TC 2.A.1.1) family.</text>
</comment>
<dbReference type="PROSITE" id="PS50850">
    <property type="entry name" value="MFS"/>
    <property type="match status" value="1"/>
</dbReference>
<evidence type="ECO:0000256" key="3">
    <source>
        <dbReference type="ARBA" id="ARBA00022448"/>
    </source>
</evidence>
<dbReference type="InterPro" id="IPR036259">
    <property type="entry name" value="MFS_trans_sf"/>
</dbReference>
<dbReference type="InterPro" id="IPR020846">
    <property type="entry name" value="MFS_dom"/>
</dbReference>
<dbReference type="PANTHER" id="PTHR23511:SF34">
    <property type="entry name" value="SYNAPTIC VESICLE GLYCOPROTEIN 2"/>
    <property type="match status" value="1"/>
</dbReference>
<evidence type="ECO:0000259" key="8">
    <source>
        <dbReference type="PROSITE" id="PS50850"/>
    </source>
</evidence>
<dbReference type="CDD" id="cd17316">
    <property type="entry name" value="MFS_SV2_like"/>
    <property type="match status" value="1"/>
</dbReference>
<feature type="transmembrane region" description="Helical" evidence="7">
    <location>
        <begin position="102"/>
        <end position="121"/>
    </location>
</feature>
<feature type="transmembrane region" description="Helical" evidence="7">
    <location>
        <begin position="38"/>
        <end position="58"/>
    </location>
</feature>
<feature type="domain" description="Major facilitator superfamily (MFS) profile" evidence="8">
    <location>
        <begin position="36"/>
        <end position="450"/>
    </location>
</feature>
<dbReference type="InterPro" id="IPR011701">
    <property type="entry name" value="MFS"/>
</dbReference>
<proteinExistence type="inferred from homology"/>
<dbReference type="PROSITE" id="PS00216">
    <property type="entry name" value="SUGAR_TRANSPORT_1"/>
    <property type="match status" value="1"/>
</dbReference>
<evidence type="ECO:0000256" key="5">
    <source>
        <dbReference type="ARBA" id="ARBA00022989"/>
    </source>
</evidence>
<sequence length="457" mass="48069">MSGGAPIDAVRTGSGAEAAVGAALDGITSARLRIVPPLLLGFIMLFDSWDSIAIAYVMPSLTREWHLTPVAAGSLISAGYAGQFVGAILLGSLAERFGRMPVFLASVVWMGLLAIFCALTPDYGTLFALRVVQGVAIGGALPVSITYINEIAPSATRGRYFGIFQFITMAGYAAASFSSTVVIPYLGWRWLFAFGATPLLLLPVVVMLLPESPRWLVRSGRAADAARALRKFGDPTAEPQAFHAAGSTAGPAPRLPATVLFSPEFRRRTTVVMLLWFFTSFASFGLTTWLPSIYVSVFHIPVATALRYSATASLLFLVLAPTIALVIDSVGRRPLAIGGSLIATCALLTLGFTLPKDVMILVPLVIAGQLSIFTGSIVLWPYTAETYPTHVRAVALGLSSSLARGASTLTPVVVGAILASGASVAIVFGIFGLCAAGALILWVTATKETARMRLDAI</sequence>
<feature type="transmembrane region" description="Helical" evidence="7">
    <location>
        <begin position="424"/>
        <end position="443"/>
    </location>
</feature>
<name>A0A081RF51_SPHCR</name>
<accession>A0A081RF51</accession>
<evidence type="ECO:0000256" key="4">
    <source>
        <dbReference type="ARBA" id="ARBA00022692"/>
    </source>
</evidence>
<dbReference type="EMBL" id="JFHR01000017">
    <property type="protein sequence ID" value="KEQ53824.1"/>
    <property type="molecule type" value="Genomic_DNA"/>
</dbReference>
<reference evidence="9 10" key="1">
    <citation type="submission" date="2014-02" db="EMBL/GenBank/DDBJ databases">
        <title>Whole genome sequence of Sphingobium chlorophenolicum NBRC 16172.</title>
        <authorList>
            <person name="Gan H.M."/>
            <person name="Gan H.Y."/>
            <person name="Chew T.H."/>
            <person name="Savka M.A."/>
        </authorList>
    </citation>
    <scope>NUCLEOTIDE SEQUENCE [LARGE SCALE GENOMIC DNA]</scope>
    <source>
        <strain evidence="9 10">NBRC 16172</strain>
    </source>
</reference>
<dbReference type="OrthoDB" id="9784658at2"/>
<evidence type="ECO:0000313" key="9">
    <source>
        <dbReference type="EMBL" id="KEQ53824.1"/>
    </source>
</evidence>
<feature type="transmembrane region" description="Helical" evidence="7">
    <location>
        <begin position="70"/>
        <end position="90"/>
    </location>
</feature>
<keyword evidence="6 7" id="KW-0472">Membrane</keyword>
<dbReference type="RefSeq" id="WP_037450449.1">
    <property type="nucleotide sequence ID" value="NZ_JFHR01000017.1"/>
</dbReference>
<comment type="caution">
    <text evidence="9">The sequence shown here is derived from an EMBL/GenBank/DDBJ whole genome shotgun (WGS) entry which is preliminary data.</text>
</comment>
<evidence type="ECO:0000256" key="1">
    <source>
        <dbReference type="ARBA" id="ARBA00004141"/>
    </source>
</evidence>
<feature type="transmembrane region" description="Helical" evidence="7">
    <location>
        <begin position="127"/>
        <end position="148"/>
    </location>
</feature>
<dbReference type="PANTHER" id="PTHR23511">
    <property type="entry name" value="SYNAPTIC VESICLE GLYCOPROTEIN 2"/>
    <property type="match status" value="1"/>
</dbReference>
<dbReference type="Gene3D" id="1.20.1250.20">
    <property type="entry name" value="MFS general substrate transporter like domains"/>
    <property type="match status" value="1"/>
</dbReference>
<feature type="transmembrane region" description="Helical" evidence="7">
    <location>
        <begin position="271"/>
        <end position="294"/>
    </location>
</feature>
<feature type="transmembrane region" description="Helical" evidence="7">
    <location>
        <begin position="160"/>
        <end position="184"/>
    </location>
</feature>
<keyword evidence="5 7" id="KW-1133">Transmembrane helix</keyword>
<feature type="transmembrane region" description="Helical" evidence="7">
    <location>
        <begin position="190"/>
        <end position="209"/>
    </location>
</feature>
<evidence type="ECO:0000256" key="7">
    <source>
        <dbReference type="SAM" id="Phobius"/>
    </source>
</evidence>
<dbReference type="eggNOG" id="COG0477">
    <property type="taxonomic scope" value="Bacteria"/>
</dbReference>
<dbReference type="GO" id="GO:0016020">
    <property type="term" value="C:membrane"/>
    <property type="evidence" value="ECO:0007669"/>
    <property type="project" value="UniProtKB-SubCell"/>
</dbReference>
<evidence type="ECO:0000256" key="6">
    <source>
        <dbReference type="ARBA" id="ARBA00023136"/>
    </source>
</evidence>
<dbReference type="PROSITE" id="PS00217">
    <property type="entry name" value="SUGAR_TRANSPORT_2"/>
    <property type="match status" value="1"/>
</dbReference>
<dbReference type="PATRIC" id="fig|46429.4.peg.1838"/>
<gene>
    <name evidence="9" type="ORF">BV95_01869</name>
</gene>
<dbReference type="AlphaFoldDB" id="A0A081RF51"/>
<feature type="transmembrane region" description="Helical" evidence="7">
    <location>
        <begin position="394"/>
        <end position="418"/>
    </location>
</feature>